<evidence type="ECO:0000256" key="9">
    <source>
        <dbReference type="NCBIfam" id="TIGR01128"/>
    </source>
</evidence>
<evidence type="ECO:0000256" key="8">
    <source>
        <dbReference type="ARBA" id="ARBA00049244"/>
    </source>
</evidence>
<comment type="caution">
    <text evidence="11">The sequence shown here is derived from an EMBL/GenBank/DDBJ whole genome shotgun (WGS) entry which is preliminary data.</text>
</comment>
<dbReference type="GO" id="GO:0003677">
    <property type="term" value="F:DNA binding"/>
    <property type="evidence" value="ECO:0007669"/>
    <property type="project" value="InterPro"/>
</dbReference>
<evidence type="ECO:0000256" key="4">
    <source>
        <dbReference type="ARBA" id="ARBA00022695"/>
    </source>
</evidence>
<sequence length="343" mass="38023">MRVKAEQLSSQLQHKLPVISVVFGDEALLVEETADQIRQQAKKHGISERQVWHADAKFDWSKLRFAEDSLSLFASQKLVEIRLPSGAPGKEGGDFLRQFAEQPAIDTYLLLITGKLTAQQQKAKWFTALENAGISVPIWPVSLEMLPRWIQQRMRQKGLQTSTSVASMLAERTEGNLFAAAQEIDKLVLLSTDGQVDEQLLVESVADSARFEAFSLMDVVYAGQAAKIPRMLRMLQAEGNDVLAVFSAVSWSLHRMIDMAAQIENGAQPAQVFASQKPPVWDKARPLIQSGLRRHAAAKWRTFLPQMAAIDRAAKGGGSDNAWRMLSTLCLQVAGVSMNLQQT</sequence>
<dbReference type="InterPro" id="IPR005790">
    <property type="entry name" value="DNA_polIII_delta"/>
</dbReference>
<dbReference type="NCBIfam" id="TIGR01128">
    <property type="entry name" value="holA"/>
    <property type="match status" value="1"/>
</dbReference>
<dbReference type="PANTHER" id="PTHR34388:SF1">
    <property type="entry name" value="DNA POLYMERASE III SUBUNIT DELTA"/>
    <property type="match status" value="1"/>
</dbReference>
<protein>
    <recommendedName>
        <fullName evidence="2 9">DNA polymerase III subunit delta</fullName>
        <ecNumber evidence="1 9">2.7.7.7</ecNumber>
    </recommendedName>
</protein>
<dbReference type="RefSeq" id="WP_069296653.1">
    <property type="nucleotide sequence ID" value="NZ_MCRI01000030.1"/>
</dbReference>
<dbReference type="Pfam" id="PF06144">
    <property type="entry name" value="DNA_pol3_delta"/>
    <property type="match status" value="1"/>
</dbReference>
<feature type="domain" description="DNA polymerase III delta N-terminal" evidence="10">
    <location>
        <begin position="22"/>
        <end position="133"/>
    </location>
</feature>
<evidence type="ECO:0000313" key="11">
    <source>
        <dbReference type="EMBL" id="ODN66029.1"/>
    </source>
</evidence>
<evidence type="ECO:0000256" key="2">
    <source>
        <dbReference type="ARBA" id="ARBA00017703"/>
    </source>
</evidence>
<keyword evidence="12" id="KW-1185">Reference proteome</keyword>
<organism evidence="11 12">
    <name type="scientific">Methylophaga muralis</name>
    <dbReference type="NCBI Taxonomy" id="291169"/>
    <lineage>
        <taxon>Bacteria</taxon>
        <taxon>Pseudomonadati</taxon>
        <taxon>Pseudomonadota</taxon>
        <taxon>Gammaproteobacteria</taxon>
        <taxon>Thiotrichales</taxon>
        <taxon>Piscirickettsiaceae</taxon>
        <taxon>Methylophaga</taxon>
    </lineage>
</organism>
<dbReference type="SUPFAM" id="SSF52540">
    <property type="entry name" value="P-loop containing nucleoside triphosphate hydrolases"/>
    <property type="match status" value="1"/>
</dbReference>
<dbReference type="Gene3D" id="3.40.50.300">
    <property type="entry name" value="P-loop containing nucleotide triphosphate hydrolases"/>
    <property type="match status" value="1"/>
</dbReference>
<dbReference type="EC" id="2.7.7.7" evidence="1 9"/>
<evidence type="ECO:0000259" key="10">
    <source>
        <dbReference type="Pfam" id="PF06144"/>
    </source>
</evidence>
<dbReference type="EMBL" id="MCRI01000030">
    <property type="protein sequence ID" value="ODN66029.1"/>
    <property type="molecule type" value="Genomic_DNA"/>
</dbReference>
<dbReference type="Gene3D" id="1.10.8.60">
    <property type="match status" value="1"/>
</dbReference>
<evidence type="ECO:0000256" key="5">
    <source>
        <dbReference type="ARBA" id="ARBA00022705"/>
    </source>
</evidence>
<dbReference type="GO" id="GO:0006261">
    <property type="term" value="P:DNA-templated DNA replication"/>
    <property type="evidence" value="ECO:0007669"/>
    <property type="project" value="TreeGrafter"/>
</dbReference>
<dbReference type="GO" id="GO:0009360">
    <property type="term" value="C:DNA polymerase III complex"/>
    <property type="evidence" value="ECO:0007669"/>
    <property type="project" value="UniProtKB-UniRule"/>
</dbReference>
<comment type="similarity">
    <text evidence="7">Belongs to the DNA polymerase HolA subunit family.</text>
</comment>
<accession>A0A1E3GPR2</accession>
<dbReference type="Gene3D" id="1.20.272.10">
    <property type="match status" value="1"/>
</dbReference>
<comment type="catalytic activity">
    <reaction evidence="8">
        <text>DNA(n) + a 2'-deoxyribonucleoside 5'-triphosphate = DNA(n+1) + diphosphate</text>
        <dbReference type="Rhea" id="RHEA:22508"/>
        <dbReference type="Rhea" id="RHEA-COMP:17339"/>
        <dbReference type="Rhea" id="RHEA-COMP:17340"/>
        <dbReference type="ChEBI" id="CHEBI:33019"/>
        <dbReference type="ChEBI" id="CHEBI:61560"/>
        <dbReference type="ChEBI" id="CHEBI:173112"/>
        <dbReference type="EC" id="2.7.7.7"/>
    </reaction>
</comment>
<dbReference type="STRING" id="291169.A9E74_02256"/>
<keyword evidence="6" id="KW-0239">DNA-directed DNA polymerase</keyword>
<keyword evidence="4 11" id="KW-0548">Nucleotidyltransferase</keyword>
<dbReference type="InterPro" id="IPR008921">
    <property type="entry name" value="DNA_pol3_clamp-load_cplx_C"/>
</dbReference>
<reference evidence="11 12" key="1">
    <citation type="submission" date="2016-07" db="EMBL/GenBank/DDBJ databases">
        <title>Draft Genome Sequence of Methylophaga muralis Bur 1.</title>
        <authorList>
            <person name="Vasilenko O.V."/>
            <person name="Doronina N.V."/>
            <person name="Shmareva M.N."/>
            <person name="Tarlachkov S.V."/>
            <person name="Mustakhimov I."/>
            <person name="Trotsenko Y.A."/>
        </authorList>
    </citation>
    <scope>NUCLEOTIDE SEQUENCE [LARGE SCALE GENOMIC DNA]</scope>
    <source>
        <strain evidence="11 12">Bur 1</strain>
    </source>
</reference>
<dbReference type="SUPFAM" id="SSF48019">
    <property type="entry name" value="post-AAA+ oligomerization domain-like"/>
    <property type="match status" value="1"/>
</dbReference>
<evidence type="ECO:0000256" key="6">
    <source>
        <dbReference type="ARBA" id="ARBA00022932"/>
    </source>
</evidence>
<evidence type="ECO:0000256" key="7">
    <source>
        <dbReference type="ARBA" id="ARBA00034754"/>
    </source>
</evidence>
<name>A0A1E3GPR2_9GAMM</name>
<dbReference type="GO" id="GO:0003887">
    <property type="term" value="F:DNA-directed DNA polymerase activity"/>
    <property type="evidence" value="ECO:0007669"/>
    <property type="project" value="UniProtKB-UniRule"/>
</dbReference>
<keyword evidence="5" id="KW-0235">DNA replication</keyword>
<dbReference type="AlphaFoldDB" id="A0A1E3GPR2"/>
<evidence type="ECO:0000256" key="3">
    <source>
        <dbReference type="ARBA" id="ARBA00022679"/>
    </source>
</evidence>
<proteinExistence type="inferred from homology"/>
<dbReference type="InterPro" id="IPR010372">
    <property type="entry name" value="DNA_pol3_delta_N"/>
</dbReference>
<dbReference type="PATRIC" id="fig|291169.3.peg.2265"/>
<evidence type="ECO:0000313" key="12">
    <source>
        <dbReference type="Proteomes" id="UP000094379"/>
    </source>
</evidence>
<evidence type="ECO:0000256" key="1">
    <source>
        <dbReference type="ARBA" id="ARBA00012417"/>
    </source>
</evidence>
<dbReference type="Proteomes" id="UP000094379">
    <property type="component" value="Unassembled WGS sequence"/>
</dbReference>
<dbReference type="CDD" id="cd18138">
    <property type="entry name" value="HLD_clamp_pol_III_delta"/>
    <property type="match status" value="1"/>
</dbReference>
<dbReference type="InterPro" id="IPR027417">
    <property type="entry name" value="P-loop_NTPase"/>
</dbReference>
<dbReference type="PANTHER" id="PTHR34388">
    <property type="entry name" value="DNA POLYMERASE III SUBUNIT DELTA"/>
    <property type="match status" value="1"/>
</dbReference>
<keyword evidence="3 11" id="KW-0808">Transferase</keyword>
<gene>
    <name evidence="11" type="primary">holA</name>
    <name evidence="11" type="ORF">A9E74_02256</name>
</gene>